<dbReference type="PANTHER" id="PTHR43238">
    <property type="entry name" value="GDP-L-FUCOSE SYNTHASE"/>
    <property type="match status" value="1"/>
</dbReference>
<evidence type="ECO:0000313" key="2">
    <source>
        <dbReference type="EMBL" id="HGF33351.1"/>
    </source>
</evidence>
<feature type="domain" description="NAD-dependent epimerase/dehydratase" evidence="1">
    <location>
        <begin position="21"/>
        <end position="262"/>
    </location>
</feature>
<dbReference type="PANTHER" id="PTHR43238:SF1">
    <property type="entry name" value="GDP-L-FUCOSE SYNTHASE"/>
    <property type="match status" value="1"/>
</dbReference>
<reference evidence="2" key="1">
    <citation type="journal article" date="2020" name="mSystems">
        <title>Genome- and Community-Level Interaction Insights into Carbon Utilization and Element Cycling Functions of Hydrothermarchaeota in Hydrothermal Sediment.</title>
        <authorList>
            <person name="Zhou Z."/>
            <person name="Liu Y."/>
            <person name="Xu W."/>
            <person name="Pan J."/>
            <person name="Luo Z.H."/>
            <person name="Li M."/>
        </authorList>
    </citation>
    <scope>NUCLEOTIDE SEQUENCE [LARGE SCALE GENOMIC DNA]</scope>
    <source>
        <strain evidence="2">SpSt-897</strain>
    </source>
</reference>
<dbReference type="InterPro" id="IPR036291">
    <property type="entry name" value="NAD(P)-bd_dom_sf"/>
</dbReference>
<dbReference type="EMBL" id="DTMF01000079">
    <property type="protein sequence ID" value="HGF33351.1"/>
    <property type="molecule type" value="Genomic_DNA"/>
</dbReference>
<dbReference type="Gene3D" id="3.90.25.10">
    <property type="entry name" value="UDP-galactose 4-epimerase, domain 1"/>
    <property type="match status" value="1"/>
</dbReference>
<dbReference type="Pfam" id="PF01370">
    <property type="entry name" value="Epimerase"/>
    <property type="match status" value="1"/>
</dbReference>
<dbReference type="Gene3D" id="3.40.50.720">
    <property type="entry name" value="NAD(P)-binding Rossmann-like Domain"/>
    <property type="match status" value="1"/>
</dbReference>
<organism evidence="2">
    <name type="scientific">Desulfobacca acetoxidans</name>
    <dbReference type="NCBI Taxonomy" id="60893"/>
    <lineage>
        <taxon>Bacteria</taxon>
        <taxon>Pseudomonadati</taxon>
        <taxon>Thermodesulfobacteriota</taxon>
        <taxon>Desulfobaccia</taxon>
        <taxon>Desulfobaccales</taxon>
        <taxon>Desulfobaccaceae</taxon>
        <taxon>Desulfobacca</taxon>
    </lineage>
</organism>
<gene>
    <name evidence="2" type="ORF">ENW96_03040</name>
</gene>
<dbReference type="GO" id="GO:0050577">
    <property type="term" value="F:GDP-L-fucose synthase activity"/>
    <property type="evidence" value="ECO:0007669"/>
    <property type="project" value="TreeGrafter"/>
</dbReference>
<protein>
    <submittedName>
        <fullName evidence="2">NAD-dependent epimerase/dehydratase family protein</fullName>
    </submittedName>
</protein>
<dbReference type="AlphaFoldDB" id="A0A7C3ZAR7"/>
<dbReference type="InterPro" id="IPR001509">
    <property type="entry name" value="Epimerase_deHydtase"/>
</dbReference>
<accession>A0A7C3ZAR7</accession>
<sequence>MSCIILVEVGPLEFWLGKRVAVPGGAGFIGSHVVEQLVAAGARVTVIDSLESGRLENLAAVWPEITFIQGDVTAVDRCRTWFARQDAVLNLAGRAPGVGYSHLHHESQLAQNLLIGSGVLEGARQAGVPRVLVVSSSCVYPDDAPVPTPELPLFTGEPERVNAGYGWAKRYQELQAHYYAEHFGMEIALARPFNAYGARDLDLGERAHVIPALFGRLLSEAPELVVWGSGLQTRSFIHARDVAAALLLLTEHYAVCDPVNVGHDHEISLLALVALLMEISGINKPVVFDLSKPEGCLRKAADMTKLRRVTGGFTPQTDLRAGLEEMLAAMESRHLHIAGC</sequence>
<name>A0A7C3ZAR7_9BACT</name>
<proteinExistence type="predicted"/>
<comment type="caution">
    <text evidence="2">The sequence shown here is derived from an EMBL/GenBank/DDBJ whole genome shotgun (WGS) entry which is preliminary data.</text>
</comment>
<dbReference type="SUPFAM" id="SSF51735">
    <property type="entry name" value="NAD(P)-binding Rossmann-fold domains"/>
    <property type="match status" value="1"/>
</dbReference>
<evidence type="ECO:0000259" key="1">
    <source>
        <dbReference type="Pfam" id="PF01370"/>
    </source>
</evidence>